<organism evidence="6 7">
    <name type="scientific">Desulfovibrio psychrotolerans</name>
    <dbReference type="NCBI Taxonomy" id="415242"/>
    <lineage>
        <taxon>Bacteria</taxon>
        <taxon>Pseudomonadati</taxon>
        <taxon>Thermodesulfobacteriota</taxon>
        <taxon>Desulfovibrionia</taxon>
        <taxon>Desulfovibrionales</taxon>
        <taxon>Desulfovibrionaceae</taxon>
        <taxon>Desulfovibrio</taxon>
    </lineage>
</organism>
<comment type="cofactor">
    <cofactor evidence="1">
        <name>FAD</name>
        <dbReference type="ChEBI" id="CHEBI:57692"/>
    </cofactor>
</comment>
<gene>
    <name evidence="6" type="ORF">DSM19430T_05680</name>
</gene>
<dbReference type="SUPFAM" id="SSF51905">
    <property type="entry name" value="FAD/NAD(P)-binding domain"/>
    <property type="match status" value="1"/>
</dbReference>
<keyword evidence="7" id="KW-1185">Reference proteome</keyword>
<evidence type="ECO:0000313" key="6">
    <source>
        <dbReference type="EMBL" id="GFM35884.1"/>
    </source>
</evidence>
<evidence type="ECO:0000313" key="7">
    <source>
        <dbReference type="Proteomes" id="UP000503820"/>
    </source>
</evidence>
<dbReference type="InterPro" id="IPR057661">
    <property type="entry name" value="RsdA/BaiN/AoA(So)_Rossmann"/>
</dbReference>
<dbReference type="RefSeq" id="WP_174408545.1">
    <property type="nucleotide sequence ID" value="NZ_BLVP01000001.1"/>
</dbReference>
<feature type="domain" description="RsdA/BaiN/AoA(So)-like Rossmann fold-like" evidence="4">
    <location>
        <begin position="5"/>
        <end position="388"/>
    </location>
</feature>
<dbReference type="NCBIfam" id="TIGR00275">
    <property type="entry name" value="aminoacetone oxidase family FAD-binding enzyme"/>
    <property type="match status" value="1"/>
</dbReference>
<name>A0A7J0BS84_9BACT</name>
<dbReference type="InterPro" id="IPR036188">
    <property type="entry name" value="FAD/NAD-bd_sf"/>
</dbReference>
<evidence type="ECO:0000259" key="4">
    <source>
        <dbReference type="Pfam" id="PF03486"/>
    </source>
</evidence>
<evidence type="ECO:0000256" key="3">
    <source>
        <dbReference type="ARBA" id="ARBA00022827"/>
    </source>
</evidence>
<dbReference type="Gene3D" id="1.10.8.260">
    <property type="entry name" value="HI0933 insert domain-like"/>
    <property type="match status" value="1"/>
</dbReference>
<dbReference type="PANTHER" id="PTHR42887:SF2">
    <property type="entry name" value="OS12G0638800 PROTEIN"/>
    <property type="match status" value="1"/>
</dbReference>
<dbReference type="Gene3D" id="2.40.30.10">
    <property type="entry name" value="Translation factors"/>
    <property type="match status" value="1"/>
</dbReference>
<keyword evidence="2" id="KW-0285">Flavoprotein</keyword>
<evidence type="ECO:0000256" key="1">
    <source>
        <dbReference type="ARBA" id="ARBA00001974"/>
    </source>
</evidence>
<sequence>MKTFDAIILGAGASGMWCAKTAAARGLSVCLVDHARKPGKKIRIAGGGKCNFTNLHVHPGDYTGANPHFCKSALARFSPWHMVEYLSVHNIAWEERDHGQLFCTGSADELACALEAECTRHGVCWMLRNTVQNIAATATGYTVRVSGAEGVEELTSSSLVIALGGPAWPQAGATDMGHRVARQFRHPVVPARPALVPFAMPGDWPLHGLSGIAVPAAITCAGRRFEENLLFTHTGISGPAVLHASCLWQPGMPLEMDFLPALSVENALREAGGKPLVRTVLGRLLPERLALALVPEKLGGMQVAQLSRQDTDTLRQRVHALTATPARTEGMRRAEVTAGGVDTGHISSKTMESTLQPGLYFIGEVLDVTGQLGGFNLHWAWASGQAAGLALRPASKE</sequence>
<dbReference type="Gene3D" id="3.50.50.60">
    <property type="entry name" value="FAD/NAD(P)-binding domain"/>
    <property type="match status" value="1"/>
</dbReference>
<feature type="domain" description="RsdA/BaiN/AoA(So)-like insert" evidence="5">
    <location>
        <begin position="192"/>
        <end position="336"/>
    </location>
</feature>
<reference evidence="6 7" key="1">
    <citation type="submission" date="2020-05" db="EMBL/GenBank/DDBJ databases">
        <title>Draft genome sequence of Desulfovibrio psychrotolerans JS1T.</title>
        <authorList>
            <person name="Ueno A."/>
            <person name="Tamazawa S."/>
            <person name="Tamamura S."/>
            <person name="Murakami T."/>
            <person name="Kiyama T."/>
            <person name="Inomata H."/>
            <person name="Amano Y."/>
            <person name="Miyakawa K."/>
            <person name="Tamaki H."/>
            <person name="Naganuma T."/>
            <person name="Kaneko K."/>
        </authorList>
    </citation>
    <scope>NUCLEOTIDE SEQUENCE [LARGE SCALE GENOMIC DNA]</scope>
    <source>
        <strain evidence="6 7">JS1</strain>
    </source>
</reference>
<dbReference type="InterPro" id="IPR004792">
    <property type="entry name" value="BaiN-like"/>
</dbReference>
<dbReference type="AlphaFoldDB" id="A0A7J0BS84"/>
<dbReference type="SUPFAM" id="SSF160996">
    <property type="entry name" value="HI0933 insert domain-like"/>
    <property type="match status" value="1"/>
</dbReference>
<dbReference type="PRINTS" id="PR00411">
    <property type="entry name" value="PNDRDTASEI"/>
</dbReference>
<dbReference type="Pfam" id="PF22780">
    <property type="entry name" value="HI0933_like_1st"/>
    <property type="match status" value="1"/>
</dbReference>
<accession>A0A7J0BS84</accession>
<protein>
    <submittedName>
        <fullName evidence="6">Oxidoreductase</fullName>
    </submittedName>
</protein>
<dbReference type="InterPro" id="IPR023166">
    <property type="entry name" value="BaiN-like_dom_sf"/>
</dbReference>
<dbReference type="EMBL" id="BLVP01000001">
    <property type="protein sequence ID" value="GFM35884.1"/>
    <property type="molecule type" value="Genomic_DNA"/>
</dbReference>
<proteinExistence type="predicted"/>
<dbReference type="Proteomes" id="UP000503820">
    <property type="component" value="Unassembled WGS sequence"/>
</dbReference>
<dbReference type="PANTHER" id="PTHR42887">
    <property type="entry name" value="OS12G0638800 PROTEIN"/>
    <property type="match status" value="1"/>
</dbReference>
<keyword evidence="3" id="KW-0274">FAD</keyword>
<dbReference type="Pfam" id="PF03486">
    <property type="entry name" value="HI0933_like"/>
    <property type="match status" value="1"/>
</dbReference>
<evidence type="ECO:0000256" key="2">
    <source>
        <dbReference type="ARBA" id="ARBA00022630"/>
    </source>
</evidence>
<evidence type="ECO:0000259" key="5">
    <source>
        <dbReference type="Pfam" id="PF22780"/>
    </source>
</evidence>
<dbReference type="InterPro" id="IPR055178">
    <property type="entry name" value="RsdA/BaiN/AoA(So)-like_dom"/>
</dbReference>
<comment type="caution">
    <text evidence="6">The sequence shown here is derived from an EMBL/GenBank/DDBJ whole genome shotgun (WGS) entry which is preliminary data.</text>
</comment>